<evidence type="ECO:0000313" key="10">
    <source>
        <dbReference type="Proteomes" id="UP001612915"/>
    </source>
</evidence>
<dbReference type="PANTHER" id="PTHR43133">
    <property type="entry name" value="RNA POLYMERASE ECF-TYPE SIGMA FACTO"/>
    <property type="match status" value="1"/>
</dbReference>
<evidence type="ECO:0000256" key="3">
    <source>
        <dbReference type="ARBA" id="ARBA00023082"/>
    </source>
</evidence>
<dbReference type="InterPro" id="IPR013325">
    <property type="entry name" value="RNA_pol_sigma_r2"/>
</dbReference>
<dbReference type="RefSeq" id="WP_398274262.1">
    <property type="nucleotide sequence ID" value="NZ_JBITLV010000001.1"/>
</dbReference>
<evidence type="ECO:0000259" key="8">
    <source>
        <dbReference type="Pfam" id="PF08281"/>
    </source>
</evidence>
<dbReference type="PANTHER" id="PTHR43133:SF8">
    <property type="entry name" value="RNA POLYMERASE SIGMA FACTOR HI_1459-RELATED"/>
    <property type="match status" value="1"/>
</dbReference>
<evidence type="ECO:0000256" key="5">
    <source>
        <dbReference type="ARBA" id="ARBA00023163"/>
    </source>
</evidence>
<sequence length="199" mass="21849">MSGPGGESPAEEFRRLYTADVEPLLRYALRRVPSPEDAADVVAEVFLTAWRRIGDVPPGNEARLWLYGVARNVLANRARGEARRERLADRLRQALEHRAASAARAGDPAEAVGVLEVRTALARLSDDDRELLTLSAWEELEPREIAAVLGLEPGVVRTRLSRARARLRAELDSPATGNGAPPTGHERSVTHLRDPKEVS</sequence>
<keyword evidence="5" id="KW-0804">Transcription</keyword>
<evidence type="ECO:0000256" key="1">
    <source>
        <dbReference type="ARBA" id="ARBA00010641"/>
    </source>
</evidence>
<dbReference type="SUPFAM" id="SSF88946">
    <property type="entry name" value="Sigma2 domain of RNA polymerase sigma factors"/>
    <property type="match status" value="1"/>
</dbReference>
<dbReference type="EMBL" id="JBITLV010000001">
    <property type="protein sequence ID" value="MFI7585784.1"/>
    <property type="molecule type" value="Genomic_DNA"/>
</dbReference>
<protein>
    <submittedName>
        <fullName evidence="9">RNA polymerase sigma factor</fullName>
    </submittedName>
</protein>
<feature type="domain" description="RNA polymerase sigma-70 region 2" evidence="7">
    <location>
        <begin position="17"/>
        <end position="83"/>
    </location>
</feature>
<dbReference type="SUPFAM" id="SSF88659">
    <property type="entry name" value="Sigma3 and sigma4 domains of RNA polymerase sigma factors"/>
    <property type="match status" value="1"/>
</dbReference>
<dbReference type="InterPro" id="IPR036388">
    <property type="entry name" value="WH-like_DNA-bd_sf"/>
</dbReference>
<feature type="domain" description="RNA polymerase sigma factor 70 region 4 type 2" evidence="8">
    <location>
        <begin position="116"/>
        <end position="167"/>
    </location>
</feature>
<gene>
    <name evidence="9" type="ORF">ACIB24_01770</name>
</gene>
<feature type="compositionally biased region" description="Basic and acidic residues" evidence="6">
    <location>
        <begin position="184"/>
        <end position="199"/>
    </location>
</feature>
<keyword evidence="10" id="KW-1185">Reference proteome</keyword>
<organism evidence="9 10">
    <name type="scientific">Spongisporangium articulatum</name>
    <dbReference type="NCBI Taxonomy" id="3362603"/>
    <lineage>
        <taxon>Bacteria</taxon>
        <taxon>Bacillati</taxon>
        <taxon>Actinomycetota</taxon>
        <taxon>Actinomycetes</taxon>
        <taxon>Kineosporiales</taxon>
        <taxon>Kineosporiaceae</taxon>
        <taxon>Spongisporangium</taxon>
    </lineage>
</organism>
<dbReference type="InterPro" id="IPR013249">
    <property type="entry name" value="RNA_pol_sigma70_r4_t2"/>
</dbReference>
<keyword evidence="4" id="KW-0238">DNA-binding</keyword>
<dbReference type="InterPro" id="IPR013324">
    <property type="entry name" value="RNA_pol_sigma_r3/r4-like"/>
</dbReference>
<dbReference type="InterPro" id="IPR007627">
    <property type="entry name" value="RNA_pol_sigma70_r2"/>
</dbReference>
<dbReference type="Pfam" id="PF04542">
    <property type="entry name" value="Sigma70_r2"/>
    <property type="match status" value="1"/>
</dbReference>
<evidence type="ECO:0000259" key="7">
    <source>
        <dbReference type="Pfam" id="PF04542"/>
    </source>
</evidence>
<accession>A0ABW8AHF3</accession>
<name>A0ABW8AHF3_9ACTN</name>
<comment type="caution">
    <text evidence="9">The sequence shown here is derived from an EMBL/GenBank/DDBJ whole genome shotgun (WGS) entry which is preliminary data.</text>
</comment>
<dbReference type="NCBIfam" id="TIGR02937">
    <property type="entry name" value="sigma70-ECF"/>
    <property type="match status" value="1"/>
</dbReference>
<evidence type="ECO:0000256" key="4">
    <source>
        <dbReference type="ARBA" id="ARBA00023125"/>
    </source>
</evidence>
<dbReference type="Proteomes" id="UP001612915">
    <property type="component" value="Unassembled WGS sequence"/>
</dbReference>
<comment type="similarity">
    <text evidence="1">Belongs to the sigma-70 factor family. ECF subfamily.</text>
</comment>
<proteinExistence type="inferred from homology"/>
<evidence type="ECO:0000256" key="6">
    <source>
        <dbReference type="SAM" id="MobiDB-lite"/>
    </source>
</evidence>
<dbReference type="Gene3D" id="1.10.10.10">
    <property type="entry name" value="Winged helix-like DNA-binding domain superfamily/Winged helix DNA-binding domain"/>
    <property type="match status" value="1"/>
</dbReference>
<keyword evidence="2" id="KW-0805">Transcription regulation</keyword>
<evidence type="ECO:0000256" key="2">
    <source>
        <dbReference type="ARBA" id="ARBA00023015"/>
    </source>
</evidence>
<dbReference type="InterPro" id="IPR014284">
    <property type="entry name" value="RNA_pol_sigma-70_dom"/>
</dbReference>
<dbReference type="Pfam" id="PF08281">
    <property type="entry name" value="Sigma70_r4_2"/>
    <property type="match status" value="1"/>
</dbReference>
<keyword evidence="3" id="KW-0731">Sigma factor</keyword>
<dbReference type="Gene3D" id="1.10.1740.10">
    <property type="match status" value="1"/>
</dbReference>
<reference evidence="9 10" key="1">
    <citation type="submission" date="2024-10" db="EMBL/GenBank/DDBJ databases">
        <title>The Natural Products Discovery Center: Release of the First 8490 Sequenced Strains for Exploring Actinobacteria Biosynthetic Diversity.</title>
        <authorList>
            <person name="Kalkreuter E."/>
            <person name="Kautsar S.A."/>
            <person name="Yang D."/>
            <person name="Bader C.D."/>
            <person name="Teijaro C.N."/>
            <person name="Fluegel L."/>
            <person name="Davis C.M."/>
            <person name="Simpson J.R."/>
            <person name="Lauterbach L."/>
            <person name="Steele A.D."/>
            <person name="Gui C."/>
            <person name="Meng S."/>
            <person name="Li G."/>
            <person name="Viehrig K."/>
            <person name="Ye F."/>
            <person name="Su P."/>
            <person name="Kiefer A.F."/>
            <person name="Nichols A."/>
            <person name="Cepeda A.J."/>
            <person name="Yan W."/>
            <person name="Fan B."/>
            <person name="Jiang Y."/>
            <person name="Adhikari A."/>
            <person name="Zheng C.-J."/>
            <person name="Schuster L."/>
            <person name="Cowan T.M."/>
            <person name="Smanski M.J."/>
            <person name="Chevrette M.G."/>
            <person name="De Carvalho L.P.S."/>
            <person name="Shen B."/>
        </authorList>
    </citation>
    <scope>NUCLEOTIDE SEQUENCE [LARGE SCALE GENOMIC DNA]</scope>
    <source>
        <strain evidence="9 10">NPDC049639</strain>
    </source>
</reference>
<feature type="region of interest" description="Disordered" evidence="6">
    <location>
        <begin position="168"/>
        <end position="199"/>
    </location>
</feature>
<evidence type="ECO:0000313" key="9">
    <source>
        <dbReference type="EMBL" id="MFI7585784.1"/>
    </source>
</evidence>
<dbReference type="InterPro" id="IPR039425">
    <property type="entry name" value="RNA_pol_sigma-70-like"/>
</dbReference>